<accession>W3XD56</accession>
<evidence type="ECO:0000259" key="2">
    <source>
        <dbReference type="PROSITE" id="PS51186"/>
    </source>
</evidence>
<dbReference type="GO" id="GO:0008080">
    <property type="term" value="F:N-acetyltransferase activity"/>
    <property type="evidence" value="ECO:0007669"/>
    <property type="project" value="InterPro"/>
</dbReference>
<organism evidence="3 4">
    <name type="scientific">Pestalotiopsis fici (strain W106-1 / CGMCC3.15140)</name>
    <dbReference type="NCBI Taxonomy" id="1229662"/>
    <lineage>
        <taxon>Eukaryota</taxon>
        <taxon>Fungi</taxon>
        <taxon>Dikarya</taxon>
        <taxon>Ascomycota</taxon>
        <taxon>Pezizomycotina</taxon>
        <taxon>Sordariomycetes</taxon>
        <taxon>Xylariomycetidae</taxon>
        <taxon>Amphisphaeriales</taxon>
        <taxon>Sporocadaceae</taxon>
        <taxon>Pestalotiopsis</taxon>
    </lineage>
</organism>
<dbReference type="OMA" id="GYPVNWP"/>
<dbReference type="InterPro" id="IPR050769">
    <property type="entry name" value="NAT_camello-type"/>
</dbReference>
<evidence type="ECO:0000313" key="4">
    <source>
        <dbReference type="Proteomes" id="UP000030651"/>
    </source>
</evidence>
<protein>
    <recommendedName>
        <fullName evidence="2">N-acetyltransferase domain-containing protein</fullName>
    </recommendedName>
</protein>
<keyword evidence="1" id="KW-0808">Transferase</keyword>
<name>W3XD56_PESFW</name>
<dbReference type="KEGG" id="pfy:PFICI_04992"/>
<evidence type="ECO:0000256" key="1">
    <source>
        <dbReference type="ARBA" id="ARBA00022679"/>
    </source>
</evidence>
<dbReference type="InParanoid" id="W3XD56"/>
<dbReference type="PANTHER" id="PTHR13947:SF37">
    <property type="entry name" value="LD18367P"/>
    <property type="match status" value="1"/>
</dbReference>
<feature type="domain" description="N-acetyltransferase" evidence="2">
    <location>
        <begin position="6"/>
        <end position="173"/>
    </location>
</feature>
<dbReference type="PANTHER" id="PTHR13947">
    <property type="entry name" value="GNAT FAMILY N-ACETYLTRANSFERASE"/>
    <property type="match status" value="1"/>
</dbReference>
<keyword evidence="4" id="KW-1185">Reference proteome</keyword>
<dbReference type="SUPFAM" id="SSF55729">
    <property type="entry name" value="Acyl-CoA N-acyltransferases (Nat)"/>
    <property type="match status" value="1"/>
</dbReference>
<dbReference type="EMBL" id="KI912111">
    <property type="protein sequence ID" value="ETS83116.1"/>
    <property type="molecule type" value="Genomic_DNA"/>
</dbReference>
<dbReference type="HOGENOM" id="CLU_123909_0_0_1"/>
<evidence type="ECO:0000313" key="3">
    <source>
        <dbReference type="EMBL" id="ETS83116.1"/>
    </source>
</evidence>
<proteinExistence type="predicted"/>
<dbReference type="OrthoDB" id="41532at2759"/>
<gene>
    <name evidence="3" type="ORF">PFICI_04992</name>
</gene>
<dbReference type="InterPro" id="IPR016181">
    <property type="entry name" value="Acyl_CoA_acyltransferase"/>
</dbReference>
<dbReference type="PROSITE" id="PS51186">
    <property type="entry name" value="GNAT"/>
    <property type="match status" value="1"/>
</dbReference>
<dbReference type="Gene3D" id="3.40.630.30">
    <property type="match status" value="1"/>
</dbReference>
<dbReference type="InterPro" id="IPR000182">
    <property type="entry name" value="GNAT_dom"/>
</dbReference>
<dbReference type="RefSeq" id="XP_007831764.1">
    <property type="nucleotide sequence ID" value="XM_007833573.1"/>
</dbReference>
<reference evidence="4" key="1">
    <citation type="journal article" date="2015" name="BMC Genomics">
        <title>Genomic and transcriptomic analysis of the endophytic fungus Pestalotiopsis fici reveals its lifestyle and high potential for synthesis of natural products.</title>
        <authorList>
            <person name="Wang X."/>
            <person name="Zhang X."/>
            <person name="Liu L."/>
            <person name="Xiang M."/>
            <person name="Wang W."/>
            <person name="Sun X."/>
            <person name="Che Y."/>
            <person name="Guo L."/>
            <person name="Liu G."/>
            <person name="Guo L."/>
            <person name="Wang C."/>
            <person name="Yin W.B."/>
            <person name="Stadler M."/>
            <person name="Zhang X."/>
            <person name="Liu X."/>
        </authorList>
    </citation>
    <scope>NUCLEOTIDE SEQUENCE [LARGE SCALE GENOMIC DNA]</scope>
    <source>
        <strain evidence="4">W106-1 / CGMCC3.15140</strain>
    </source>
</reference>
<dbReference type="AlphaFoldDB" id="W3XD56"/>
<dbReference type="Proteomes" id="UP000030651">
    <property type="component" value="Unassembled WGS sequence"/>
</dbReference>
<dbReference type="CDD" id="cd04301">
    <property type="entry name" value="NAT_SF"/>
    <property type="match status" value="1"/>
</dbReference>
<dbReference type="GeneID" id="19270005"/>
<dbReference type="eggNOG" id="ENOG502SUUC">
    <property type="taxonomic scope" value="Eukaryota"/>
</dbReference>
<dbReference type="Pfam" id="PF00583">
    <property type="entry name" value="Acetyltransf_1"/>
    <property type="match status" value="1"/>
</dbReference>
<sequence length="173" mass="18876">MAATDIEFRRRSKDDLPALVEALEDVYSTDGYPIEGTATAVSFLSPPGLVAAWVAVHRGLVVGQIAVVAGGQGHHAAVRAWVDSVGSGGDAGATVVAARFFIRKYARGFGLGRALVEKTCQWAKDNGKRIVINVLAKDQDAMKLYEKLGFRRFGEGEYEYHEGKKATQYFYVY</sequence>